<accession>A0A366CY98</accession>
<dbReference type="EMBL" id="QNRF01000005">
    <property type="protein sequence ID" value="RBO82636.1"/>
    <property type="molecule type" value="Genomic_DNA"/>
</dbReference>
<keyword evidence="2" id="KW-1185">Reference proteome</keyword>
<dbReference type="Proteomes" id="UP000252086">
    <property type="component" value="Unassembled WGS sequence"/>
</dbReference>
<comment type="caution">
    <text evidence="1">The sequence shown here is derived from an EMBL/GenBank/DDBJ whole genome shotgun (WGS) entry which is preliminary data.</text>
</comment>
<dbReference type="AlphaFoldDB" id="A0A366CY98"/>
<reference evidence="1 2" key="1">
    <citation type="submission" date="2018-06" db="EMBL/GenBank/DDBJ databases">
        <title>Genomic Encyclopedia of Type Strains, Phase III (KMG-III): the genomes of soil and plant-associated and newly described type strains.</title>
        <authorList>
            <person name="Whitman W."/>
        </authorList>
    </citation>
    <scope>NUCLEOTIDE SEQUENCE [LARGE SCALE GENOMIC DNA]</scope>
    <source>
        <strain evidence="1 2">CECT 7732</strain>
    </source>
</reference>
<dbReference type="RefSeq" id="WP_113874599.1">
    <property type="nucleotide sequence ID" value="NZ_QNRF01000005.1"/>
</dbReference>
<organism evidence="1 2">
    <name type="scientific">Marinomonas aquiplantarum</name>
    <dbReference type="NCBI Taxonomy" id="491951"/>
    <lineage>
        <taxon>Bacteria</taxon>
        <taxon>Pseudomonadati</taxon>
        <taxon>Pseudomonadota</taxon>
        <taxon>Gammaproteobacteria</taxon>
        <taxon>Oceanospirillales</taxon>
        <taxon>Oceanospirillaceae</taxon>
        <taxon>Marinomonas</taxon>
    </lineage>
</organism>
<proteinExistence type="predicted"/>
<dbReference type="OrthoDB" id="9810174at2"/>
<gene>
    <name evidence="1" type="ORF">DFP76_105101</name>
</gene>
<name>A0A366CY98_9GAMM</name>
<sequence>MAEPQSPIELMLSKLSTLLGTIDGKLRNKLDKSGGTIDYLTVTNRLAATADHAHALKVARLFSLVGDGTGQVSFDGSGDVEITLSIAELANKADKAVTYSKDEVNQLFNNLIGMSPPELDTIYELAEALKGNKDSIGTILTELAKKANSADVYDKVTADARYLLKGAKSEDSKLLDGKAPAYYAKQTDLNATNQELTNVIEQLTAAFDSGTNKINGV</sequence>
<evidence type="ECO:0000313" key="1">
    <source>
        <dbReference type="EMBL" id="RBO82636.1"/>
    </source>
</evidence>
<protein>
    <submittedName>
        <fullName evidence="1">Uncharacterized protein</fullName>
    </submittedName>
</protein>
<evidence type="ECO:0000313" key="2">
    <source>
        <dbReference type="Proteomes" id="UP000252086"/>
    </source>
</evidence>